<dbReference type="InterPro" id="IPR013780">
    <property type="entry name" value="Glyco_hydro_b"/>
</dbReference>
<dbReference type="PRINTS" id="PR00741">
    <property type="entry name" value="GLHYDRLASE29"/>
</dbReference>
<evidence type="ECO:0000313" key="8">
    <source>
        <dbReference type="EMBL" id="GAA4177990.1"/>
    </source>
</evidence>
<dbReference type="Gene3D" id="2.60.40.1180">
    <property type="entry name" value="Golgi alpha-mannosidase II"/>
    <property type="match status" value="1"/>
</dbReference>
<keyword evidence="9" id="KW-1185">Reference proteome</keyword>
<dbReference type="InterPro" id="IPR000933">
    <property type="entry name" value="Glyco_hydro_29"/>
</dbReference>
<evidence type="ECO:0000256" key="2">
    <source>
        <dbReference type="ARBA" id="ARBA00007951"/>
    </source>
</evidence>
<evidence type="ECO:0000259" key="7">
    <source>
        <dbReference type="Pfam" id="PF01120"/>
    </source>
</evidence>
<dbReference type="Proteomes" id="UP001500167">
    <property type="component" value="Unassembled WGS sequence"/>
</dbReference>
<evidence type="ECO:0000256" key="3">
    <source>
        <dbReference type="ARBA" id="ARBA00012662"/>
    </source>
</evidence>
<dbReference type="RefSeq" id="WP_346086536.1">
    <property type="nucleotide sequence ID" value="NZ_BAAAZK010000007.1"/>
</dbReference>
<keyword evidence="4" id="KW-0732">Signal</keyword>
<name>A0ABP8A574_9SPHI</name>
<sequence length="607" mass="68609">MYKVLKYKVLSILFFFVIKGYGQVDSQPYEGLDEWSKTKDHRMEWFRKARFGMFIHWGLYSAAGGSWQGKQYPQHYAEWIQTWATVPSKSYATELKPKFTAAKLNANEWATLAKNAGMQYVVLTSRHHEGFSLFNSKQPFSVSNTITGGTNISPKGRDLYGDIVQAFHKKGLKVGAYYSLLDWQHPDSYEGKQFNSELKDHIPDRKVYKEYLYQQIKELATNYGKLDILWLDFSSKNRQGETWGTKRILKDLLKWQPDIIVNNRFWNGLENKNGDIGTPEKYIPPTGLPGMDWEVSHTMNESYGFSNHDSKWKSYDQIMRLFLETVSKGGNFLLNVGPDAAGTIPEPAVKLLHSIGDWMKINGESIYGTTASPFQTLDWGYCTQKNDKLYFHVFDRPKDGQISVPLASPLKEAYLLQSPRHKLSIQEGQGTKIINIPENKAIQWPQVIVAKLIGPLKVAENAVQTSADGRIVLTANNAKLQGSGGIKLIGATTHDPNRPNAIGNWSLATDQAYWDIKVQRPGSYNLVISYLPNKKMAGTIEIALGDQKISHKIPSGDENKFIEKEIGVLEIDQRLLGETNVKLKLSLAEVNGDQLPEISSIILVPRN</sequence>
<evidence type="ECO:0000256" key="1">
    <source>
        <dbReference type="ARBA" id="ARBA00004071"/>
    </source>
</evidence>
<reference evidence="9" key="1">
    <citation type="journal article" date="2019" name="Int. J. Syst. Evol. Microbiol.">
        <title>The Global Catalogue of Microorganisms (GCM) 10K type strain sequencing project: providing services to taxonomists for standard genome sequencing and annotation.</title>
        <authorList>
            <consortium name="The Broad Institute Genomics Platform"/>
            <consortium name="The Broad Institute Genome Sequencing Center for Infectious Disease"/>
            <person name="Wu L."/>
            <person name="Ma J."/>
        </authorList>
    </citation>
    <scope>NUCLEOTIDE SEQUENCE [LARGE SCALE GENOMIC DNA]</scope>
    <source>
        <strain evidence="9">JCM 16722</strain>
    </source>
</reference>
<feature type="domain" description="Glycoside hydrolase family 29 N-terminal" evidence="7">
    <location>
        <begin position="34"/>
        <end position="364"/>
    </location>
</feature>
<comment type="similarity">
    <text evidence="2">Belongs to the glycosyl hydrolase 29 family.</text>
</comment>
<dbReference type="SMART" id="SM00812">
    <property type="entry name" value="Alpha_L_fucos"/>
    <property type="match status" value="1"/>
</dbReference>
<evidence type="ECO:0000256" key="6">
    <source>
        <dbReference type="ARBA" id="ARBA00023295"/>
    </source>
</evidence>
<evidence type="ECO:0000313" key="9">
    <source>
        <dbReference type="Proteomes" id="UP001500167"/>
    </source>
</evidence>
<comment type="function">
    <text evidence="1">Alpha-L-fucosidase is responsible for hydrolyzing the alpha-1,6-linked fucose joined to the reducing-end N-acetylglucosamine of the carbohydrate moieties of glycoproteins.</text>
</comment>
<comment type="caution">
    <text evidence="8">The sequence shown here is derived from an EMBL/GenBank/DDBJ whole genome shotgun (WGS) entry which is preliminary data.</text>
</comment>
<gene>
    <name evidence="8" type="ORF">GCM10022218_27800</name>
</gene>
<dbReference type="PANTHER" id="PTHR10030:SF37">
    <property type="entry name" value="ALPHA-L-FUCOSIDASE-RELATED"/>
    <property type="match status" value="1"/>
</dbReference>
<dbReference type="EC" id="3.2.1.51" evidence="3"/>
<evidence type="ECO:0000256" key="5">
    <source>
        <dbReference type="ARBA" id="ARBA00022801"/>
    </source>
</evidence>
<dbReference type="InterPro" id="IPR017853">
    <property type="entry name" value="GH"/>
</dbReference>
<dbReference type="Pfam" id="PF01120">
    <property type="entry name" value="Alpha_L_fucos"/>
    <property type="match status" value="1"/>
</dbReference>
<dbReference type="SUPFAM" id="SSF51445">
    <property type="entry name" value="(Trans)glycosidases"/>
    <property type="match status" value="1"/>
</dbReference>
<protein>
    <recommendedName>
        <fullName evidence="3">alpha-L-fucosidase</fullName>
        <ecNumber evidence="3">3.2.1.51</ecNumber>
    </recommendedName>
</protein>
<evidence type="ECO:0000256" key="4">
    <source>
        <dbReference type="ARBA" id="ARBA00022729"/>
    </source>
</evidence>
<dbReference type="PANTHER" id="PTHR10030">
    <property type="entry name" value="ALPHA-L-FUCOSIDASE"/>
    <property type="match status" value="1"/>
</dbReference>
<dbReference type="Gene3D" id="3.20.20.80">
    <property type="entry name" value="Glycosidases"/>
    <property type="match status" value="1"/>
</dbReference>
<organism evidence="8 9">
    <name type="scientific">Sphingobacterium ginsenosidimutans</name>
    <dbReference type="NCBI Taxonomy" id="687845"/>
    <lineage>
        <taxon>Bacteria</taxon>
        <taxon>Pseudomonadati</taxon>
        <taxon>Bacteroidota</taxon>
        <taxon>Sphingobacteriia</taxon>
        <taxon>Sphingobacteriales</taxon>
        <taxon>Sphingobacteriaceae</taxon>
        <taxon>Sphingobacterium</taxon>
    </lineage>
</organism>
<proteinExistence type="inferred from homology"/>
<dbReference type="InterPro" id="IPR016286">
    <property type="entry name" value="FUC_metazoa-typ"/>
</dbReference>
<keyword evidence="6" id="KW-0326">Glycosidase</keyword>
<accession>A0ABP8A574</accession>
<keyword evidence="5" id="KW-0378">Hydrolase</keyword>
<dbReference type="EMBL" id="BAAAZK010000007">
    <property type="protein sequence ID" value="GAA4177990.1"/>
    <property type="molecule type" value="Genomic_DNA"/>
</dbReference>
<dbReference type="InterPro" id="IPR057739">
    <property type="entry name" value="Glyco_hydro_29_N"/>
</dbReference>